<dbReference type="InterPro" id="IPR050482">
    <property type="entry name" value="Sensor_HK_TwoCompSys"/>
</dbReference>
<feature type="domain" description="Signal transduction histidine kinase subgroup 3 dimerisation and phosphoacceptor" evidence="11">
    <location>
        <begin position="198"/>
        <end position="264"/>
    </location>
</feature>
<evidence type="ECO:0000259" key="11">
    <source>
        <dbReference type="Pfam" id="PF07730"/>
    </source>
</evidence>
<dbReference type="EC" id="2.7.13.3" evidence="2"/>
<evidence type="ECO:0000256" key="2">
    <source>
        <dbReference type="ARBA" id="ARBA00012438"/>
    </source>
</evidence>
<proteinExistence type="predicted"/>
<dbReference type="GO" id="GO:0016020">
    <property type="term" value="C:membrane"/>
    <property type="evidence" value="ECO:0007669"/>
    <property type="project" value="InterPro"/>
</dbReference>
<dbReference type="InterPro" id="IPR003594">
    <property type="entry name" value="HATPase_dom"/>
</dbReference>
<evidence type="ECO:0000256" key="6">
    <source>
        <dbReference type="ARBA" id="ARBA00022777"/>
    </source>
</evidence>
<dbReference type="InterPro" id="IPR036890">
    <property type="entry name" value="HATPase_C_sf"/>
</dbReference>
<dbReference type="PANTHER" id="PTHR24421:SF10">
    <property type="entry name" value="NITRATE_NITRITE SENSOR PROTEIN NARQ"/>
    <property type="match status" value="1"/>
</dbReference>
<evidence type="ECO:0000259" key="10">
    <source>
        <dbReference type="Pfam" id="PF02518"/>
    </source>
</evidence>
<dbReference type="Pfam" id="PF07730">
    <property type="entry name" value="HisKA_3"/>
    <property type="match status" value="1"/>
</dbReference>
<evidence type="ECO:0000256" key="5">
    <source>
        <dbReference type="ARBA" id="ARBA00022741"/>
    </source>
</evidence>
<reference evidence="12 13" key="1">
    <citation type="submission" date="2018-06" db="EMBL/GenBank/DDBJ databases">
        <title>Sphaerisporangium craniellae sp. nov., isolated from a marine sponge in the South China Sea.</title>
        <authorList>
            <person name="Li L."/>
        </authorList>
    </citation>
    <scope>NUCLEOTIDE SEQUENCE [LARGE SCALE GENOMIC DNA]</scope>
    <source>
        <strain evidence="12 13">LHW63015</strain>
    </source>
</reference>
<dbReference type="AlphaFoldDB" id="A0A366LRV4"/>
<evidence type="ECO:0000256" key="7">
    <source>
        <dbReference type="ARBA" id="ARBA00022840"/>
    </source>
</evidence>
<evidence type="ECO:0000256" key="4">
    <source>
        <dbReference type="ARBA" id="ARBA00022679"/>
    </source>
</evidence>
<dbReference type="Proteomes" id="UP000253303">
    <property type="component" value="Unassembled WGS sequence"/>
</dbReference>
<comment type="caution">
    <text evidence="12">The sequence shown here is derived from an EMBL/GenBank/DDBJ whole genome shotgun (WGS) entry which is preliminary data.</text>
</comment>
<sequence>MIRRLLSWWSGHHRVADALLATVACGYLLITVPYHDQSVTEPGHIAVTFWGDLLAYASLAWRRSHPLPVLALVWTLWLMGGRWDIWAEWNASWSELSTPTALMLMFYTTGRWTTSRWAGLFLGGTLVPVALGAVRVWAGPDVVPFPMPAPADDLFTMSFVSCLAAWGMGRLRRAEAEALAEAVTRAEESQVQAILDEERVRIARELHDIVAHNVSAIVIQAHGAAAALLDEDIAAADAAVEAIGESGRTTLIELRLLLGVLRQAPAAPQPDIQAIHDLVRRLPLEVRFRVEGQAHEVSSVIGLSAYRIVQEALTNTLKHAGKEANAEVLLNYADDGLHIRVTDNGAGRFRQEPAGMRPAGAGHGLIGIQERAAMLGGTARAVPLPGGGFQVEATLPWV</sequence>
<keyword evidence="5" id="KW-0547">Nucleotide-binding</keyword>
<protein>
    <recommendedName>
        <fullName evidence="2">histidine kinase</fullName>
        <ecNumber evidence="2">2.7.13.3</ecNumber>
    </recommendedName>
</protein>
<keyword evidence="9" id="KW-0472">Membrane</keyword>
<dbReference type="Pfam" id="PF02518">
    <property type="entry name" value="HATPase_c"/>
    <property type="match status" value="1"/>
</dbReference>
<feature type="transmembrane region" description="Helical" evidence="9">
    <location>
        <begin position="117"/>
        <end position="138"/>
    </location>
</feature>
<keyword evidence="8" id="KW-0902">Two-component regulatory system</keyword>
<accession>A0A366LRV4</accession>
<dbReference type="GO" id="GO:0000155">
    <property type="term" value="F:phosphorelay sensor kinase activity"/>
    <property type="evidence" value="ECO:0007669"/>
    <property type="project" value="InterPro"/>
</dbReference>
<keyword evidence="13" id="KW-1185">Reference proteome</keyword>
<keyword evidence="9" id="KW-1133">Transmembrane helix</keyword>
<dbReference type="CDD" id="cd16917">
    <property type="entry name" value="HATPase_UhpB-NarQ-NarX-like"/>
    <property type="match status" value="1"/>
</dbReference>
<evidence type="ECO:0000313" key="12">
    <source>
        <dbReference type="EMBL" id="RBQ16638.1"/>
    </source>
</evidence>
<name>A0A366LRV4_9ACTN</name>
<dbReference type="GO" id="GO:0046983">
    <property type="term" value="F:protein dimerization activity"/>
    <property type="evidence" value="ECO:0007669"/>
    <property type="project" value="InterPro"/>
</dbReference>
<evidence type="ECO:0000313" key="13">
    <source>
        <dbReference type="Proteomes" id="UP000253303"/>
    </source>
</evidence>
<gene>
    <name evidence="12" type="ORF">DP939_28505</name>
</gene>
<dbReference type="GO" id="GO:0005524">
    <property type="term" value="F:ATP binding"/>
    <property type="evidence" value="ECO:0007669"/>
    <property type="project" value="UniProtKB-KW"/>
</dbReference>
<dbReference type="Gene3D" id="3.30.565.10">
    <property type="entry name" value="Histidine kinase-like ATPase, C-terminal domain"/>
    <property type="match status" value="1"/>
</dbReference>
<evidence type="ECO:0000256" key="3">
    <source>
        <dbReference type="ARBA" id="ARBA00022553"/>
    </source>
</evidence>
<keyword evidence="6 12" id="KW-0418">Kinase</keyword>
<feature type="domain" description="Histidine kinase/HSP90-like ATPase" evidence="10">
    <location>
        <begin position="305"/>
        <end position="396"/>
    </location>
</feature>
<evidence type="ECO:0000256" key="8">
    <source>
        <dbReference type="ARBA" id="ARBA00023012"/>
    </source>
</evidence>
<dbReference type="PANTHER" id="PTHR24421">
    <property type="entry name" value="NITRATE/NITRITE SENSOR PROTEIN NARX-RELATED"/>
    <property type="match status" value="1"/>
</dbReference>
<keyword evidence="9" id="KW-0812">Transmembrane</keyword>
<dbReference type="InterPro" id="IPR011712">
    <property type="entry name" value="Sig_transdc_His_kin_sub3_dim/P"/>
</dbReference>
<keyword evidence="4" id="KW-0808">Transferase</keyword>
<evidence type="ECO:0000256" key="1">
    <source>
        <dbReference type="ARBA" id="ARBA00000085"/>
    </source>
</evidence>
<dbReference type="EMBL" id="QMEY01000015">
    <property type="protein sequence ID" value="RBQ16638.1"/>
    <property type="molecule type" value="Genomic_DNA"/>
</dbReference>
<organism evidence="12 13">
    <name type="scientific">Spongiactinospora rosea</name>
    <dbReference type="NCBI Taxonomy" id="2248750"/>
    <lineage>
        <taxon>Bacteria</taxon>
        <taxon>Bacillati</taxon>
        <taxon>Actinomycetota</taxon>
        <taxon>Actinomycetes</taxon>
        <taxon>Streptosporangiales</taxon>
        <taxon>Streptosporangiaceae</taxon>
        <taxon>Spongiactinospora</taxon>
    </lineage>
</organism>
<dbReference type="Gene3D" id="1.20.5.1930">
    <property type="match status" value="1"/>
</dbReference>
<keyword evidence="7" id="KW-0067">ATP-binding</keyword>
<dbReference type="SUPFAM" id="SSF55874">
    <property type="entry name" value="ATPase domain of HSP90 chaperone/DNA topoisomerase II/histidine kinase"/>
    <property type="match status" value="1"/>
</dbReference>
<keyword evidence="3" id="KW-0597">Phosphoprotein</keyword>
<evidence type="ECO:0000256" key="9">
    <source>
        <dbReference type="SAM" id="Phobius"/>
    </source>
</evidence>
<comment type="catalytic activity">
    <reaction evidence="1">
        <text>ATP + protein L-histidine = ADP + protein N-phospho-L-histidine.</text>
        <dbReference type="EC" id="2.7.13.3"/>
    </reaction>
</comment>